<name>A0A9P5YV58_9AGAR</name>
<reference evidence="3" key="1">
    <citation type="submission" date="2020-11" db="EMBL/GenBank/DDBJ databases">
        <authorList>
            <consortium name="DOE Joint Genome Institute"/>
            <person name="Ahrendt S."/>
            <person name="Riley R."/>
            <person name="Andreopoulos W."/>
            <person name="Labutti K."/>
            <person name="Pangilinan J."/>
            <person name="Ruiz-Duenas F.J."/>
            <person name="Barrasa J.M."/>
            <person name="Sanchez-Garcia M."/>
            <person name="Camarero S."/>
            <person name="Miyauchi S."/>
            <person name="Serrano A."/>
            <person name="Linde D."/>
            <person name="Babiker R."/>
            <person name="Drula E."/>
            <person name="Ayuso-Fernandez I."/>
            <person name="Pacheco R."/>
            <person name="Padilla G."/>
            <person name="Ferreira P."/>
            <person name="Barriuso J."/>
            <person name="Kellner H."/>
            <person name="Castanera R."/>
            <person name="Alfaro M."/>
            <person name="Ramirez L."/>
            <person name="Pisabarro A.G."/>
            <person name="Kuo A."/>
            <person name="Tritt A."/>
            <person name="Lipzen A."/>
            <person name="He G."/>
            <person name="Yan M."/>
            <person name="Ng V."/>
            <person name="Cullen D."/>
            <person name="Martin F."/>
            <person name="Rosso M.-N."/>
            <person name="Henrissat B."/>
            <person name="Hibbett D."/>
            <person name="Martinez A.T."/>
            <person name="Grigoriev I.V."/>
        </authorList>
    </citation>
    <scope>NUCLEOTIDE SEQUENCE</scope>
    <source>
        <strain evidence="3">CIRM-BRFM 674</strain>
    </source>
</reference>
<sequence length="177" mass="19951">MRWTYSLLFIVNILLLAVHETTASAIDLTVPDSRRILKREPLPARTSRKNIHSPKKRHRSRSPSPRHASVPLPRTPHAGPSNNSAQLLRTPSPRPASHAGSSPTSSNDSPGKPSPKKQRKKRFPKSNIHAEDLKTTDYRALTLKENKIPLDSNIKYDADHILEPQIVTYYLNNYRGS</sequence>
<dbReference type="EMBL" id="MU155322">
    <property type="protein sequence ID" value="KAF9475706.1"/>
    <property type="molecule type" value="Genomic_DNA"/>
</dbReference>
<feature type="compositionally biased region" description="Polar residues" evidence="1">
    <location>
        <begin position="80"/>
        <end position="89"/>
    </location>
</feature>
<feature type="region of interest" description="Disordered" evidence="1">
    <location>
        <begin position="39"/>
        <end position="131"/>
    </location>
</feature>
<feature type="signal peptide" evidence="2">
    <location>
        <begin position="1"/>
        <end position="23"/>
    </location>
</feature>
<evidence type="ECO:0000313" key="3">
    <source>
        <dbReference type="EMBL" id="KAF9475706.1"/>
    </source>
</evidence>
<feature type="chain" id="PRO_5040492743" evidence="2">
    <location>
        <begin position="24"/>
        <end position="177"/>
    </location>
</feature>
<keyword evidence="2" id="KW-0732">Signal</keyword>
<evidence type="ECO:0000256" key="2">
    <source>
        <dbReference type="SAM" id="SignalP"/>
    </source>
</evidence>
<feature type="compositionally biased region" description="Basic residues" evidence="1">
    <location>
        <begin position="114"/>
        <end position="124"/>
    </location>
</feature>
<organism evidence="3 4">
    <name type="scientific">Pholiota conissans</name>
    <dbReference type="NCBI Taxonomy" id="109636"/>
    <lineage>
        <taxon>Eukaryota</taxon>
        <taxon>Fungi</taxon>
        <taxon>Dikarya</taxon>
        <taxon>Basidiomycota</taxon>
        <taxon>Agaricomycotina</taxon>
        <taxon>Agaricomycetes</taxon>
        <taxon>Agaricomycetidae</taxon>
        <taxon>Agaricales</taxon>
        <taxon>Agaricineae</taxon>
        <taxon>Strophariaceae</taxon>
        <taxon>Pholiota</taxon>
    </lineage>
</organism>
<gene>
    <name evidence="3" type="ORF">BDN70DRAFT_883408</name>
</gene>
<dbReference type="Proteomes" id="UP000807469">
    <property type="component" value="Unassembled WGS sequence"/>
</dbReference>
<feature type="compositionally biased region" description="Basic residues" evidence="1">
    <location>
        <begin position="46"/>
        <end position="61"/>
    </location>
</feature>
<keyword evidence="4" id="KW-1185">Reference proteome</keyword>
<accession>A0A9P5YV58</accession>
<evidence type="ECO:0000313" key="4">
    <source>
        <dbReference type="Proteomes" id="UP000807469"/>
    </source>
</evidence>
<feature type="compositionally biased region" description="Polar residues" evidence="1">
    <location>
        <begin position="99"/>
        <end position="109"/>
    </location>
</feature>
<evidence type="ECO:0000256" key="1">
    <source>
        <dbReference type="SAM" id="MobiDB-lite"/>
    </source>
</evidence>
<proteinExistence type="predicted"/>
<dbReference type="OrthoDB" id="10612133at2759"/>
<comment type="caution">
    <text evidence="3">The sequence shown here is derived from an EMBL/GenBank/DDBJ whole genome shotgun (WGS) entry which is preliminary data.</text>
</comment>
<protein>
    <submittedName>
        <fullName evidence="3">Uncharacterized protein</fullName>
    </submittedName>
</protein>
<dbReference type="AlphaFoldDB" id="A0A9P5YV58"/>